<dbReference type="GeneID" id="27347617"/>
<evidence type="ECO:0008006" key="4">
    <source>
        <dbReference type="Google" id="ProtNLM"/>
    </source>
</evidence>
<dbReference type="EMBL" id="KN847044">
    <property type="protein sequence ID" value="KIW25227.1"/>
    <property type="molecule type" value="Genomic_DNA"/>
</dbReference>
<sequence length="127" mass="12930">MKALSMAAFASTLAAPTLTTPVSENHNTLTKRSDFTFMLAYGSSGSCANKGQINIGTLNSCHTVSSFTGFELVSRGSKVGGNCIQLFSGQGCTGENFGFGTLGSLPLGECVFGAGGATATSIFYGDC</sequence>
<dbReference type="HOGENOM" id="CLU_1970306_0_0_1"/>
<dbReference type="VEuPathDB" id="FungiDB:PV07_08423"/>
<gene>
    <name evidence="2" type="ORF">PV07_08423</name>
</gene>
<reference evidence="2 3" key="1">
    <citation type="submission" date="2015-01" db="EMBL/GenBank/DDBJ databases">
        <title>The Genome Sequence of Cladophialophora immunda CBS83496.</title>
        <authorList>
            <consortium name="The Broad Institute Genomics Platform"/>
            <person name="Cuomo C."/>
            <person name="de Hoog S."/>
            <person name="Gorbushina A."/>
            <person name="Stielow B."/>
            <person name="Teixiera M."/>
            <person name="Abouelleil A."/>
            <person name="Chapman S.B."/>
            <person name="Priest M."/>
            <person name="Young S.K."/>
            <person name="Wortman J."/>
            <person name="Nusbaum C."/>
            <person name="Birren B."/>
        </authorList>
    </citation>
    <scope>NUCLEOTIDE SEQUENCE [LARGE SCALE GENOMIC DNA]</scope>
    <source>
        <strain evidence="2 3">CBS 83496</strain>
    </source>
</reference>
<evidence type="ECO:0000313" key="3">
    <source>
        <dbReference type="Proteomes" id="UP000054466"/>
    </source>
</evidence>
<keyword evidence="1" id="KW-0732">Signal</keyword>
<protein>
    <recommendedName>
        <fullName evidence="4">Cyanovirin-N domain-containing protein</fullName>
    </recommendedName>
</protein>
<dbReference type="RefSeq" id="XP_016245443.1">
    <property type="nucleotide sequence ID" value="XM_016395587.1"/>
</dbReference>
<name>A0A0D2AJY0_9EURO</name>
<evidence type="ECO:0000313" key="2">
    <source>
        <dbReference type="EMBL" id="KIW25227.1"/>
    </source>
</evidence>
<accession>A0A0D2AJY0</accession>
<organism evidence="2 3">
    <name type="scientific">Cladophialophora immunda</name>
    <dbReference type="NCBI Taxonomy" id="569365"/>
    <lineage>
        <taxon>Eukaryota</taxon>
        <taxon>Fungi</taxon>
        <taxon>Dikarya</taxon>
        <taxon>Ascomycota</taxon>
        <taxon>Pezizomycotina</taxon>
        <taxon>Eurotiomycetes</taxon>
        <taxon>Chaetothyriomycetidae</taxon>
        <taxon>Chaetothyriales</taxon>
        <taxon>Herpotrichiellaceae</taxon>
        <taxon>Cladophialophora</taxon>
    </lineage>
</organism>
<feature type="signal peptide" evidence="1">
    <location>
        <begin position="1"/>
        <end position="19"/>
    </location>
</feature>
<feature type="chain" id="PRO_5002238383" description="Cyanovirin-N domain-containing protein" evidence="1">
    <location>
        <begin position="20"/>
        <end position="127"/>
    </location>
</feature>
<dbReference type="AlphaFoldDB" id="A0A0D2AJY0"/>
<dbReference type="Proteomes" id="UP000054466">
    <property type="component" value="Unassembled WGS sequence"/>
</dbReference>
<keyword evidence="3" id="KW-1185">Reference proteome</keyword>
<evidence type="ECO:0000256" key="1">
    <source>
        <dbReference type="SAM" id="SignalP"/>
    </source>
</evidence>
<proteinExistence type="predicted"/>